<feature type="compositionally biased region" description="Basic and acidic residues" evidence="1">
    <location>
        <begin position="10"/>
        <end position="23"/>
    </location>
</feature>
<protein>
    <submittedName>
        <fullName evidence="2">Uncharacterized protein</fullName>
    </submittedName>
</protein>
<feature type="compositionally biased region" description="Low complexity" evidence="1">
    <location>
        <begin position="44"/>
        <end position="75"/>
    </location>
</feature>
<dbReference type="Proteomes" id="UP000314294">
    <property type="component" value="Unassembled WGS sequence"/>
</dbReference>
<comment type="caution">
    <text evidence="2">The sequence shown here is derived from an EMBL/GenBank/DDBJ whole genome shotgun (WGS) entry which is preliminary data.</text>
</comment>
<dbReference type="EMBL" id="SRLO01017620">
    <property type="protein sequence ID" value="TNN23699.1"/>
    <property type="molecule type" value="Genomic_DNA"/>
</dbReference>
<reference evidence="2 3" key="1">
    <citation type="submission" date="2019-03" db="EMBL/GenBank/DDBJ databases">
        <title>First draft genome of Liparis tanakae, snailfish: a comprehensive survey of snailfish specific genes.</title>
        <authorList>
            <person name="Kim W."/>
            <person name="Song I."/>
            <person name="Jeong J.-H."/>
            <person name="Kim D."/>
            <person name="Kim S."/>
            <person name="Ryu S."/>
            <person name="Song J.Y."/>
            <person name="Lee S.K."/>
        </authorList>
    </citation>
    <scope>NUCLEOTIDE SEQUENCE [LARGE SCALE GENOMIC DNA]</scope>
    <source>
        <tissue evidence="2">Muscle</tissue>
    </source>
</reference>
<keyword evidence="3" id="KW-1185">Reference proteome</keyword>
<sequence length="84" mass="8647">MCFVPPARAASDEGRLHHLDKQQDVSVPVHTCPPRRGTQLPVTSSCSSASSTSSFSPSALGPSRSPPGGSLPPTSTMMAMVLIG</sequence>
<evidence type="ECO:0000313" key="2">
    <source>
        <dbReference type="EMBL" id="TNN23699.1"/>
    </source>
</evidence>
<organism evidence="2 3">
    <name type="scientific">Liparis tanakae</name>
    <name type="common">Tanaka's snailfish</name>
    <dbReference type="NCBI Taxonomy" id="230148"/>
    <lineage>
        <taxon>Eukaryota</taxon>
        <taxon>Metazoa</taxon>
        <taxon>Chordata</taxon>
        <taxon>Craniata</taxon>
        <taxon>Vertebrata</taxon>
        <taxon>Euteleostomi</taxon>
        <taxon>Actinopterygii</taxon>
        <taxon>Neopterygii</taxon>
        <taxon>Teleostei</taxon>
        <taxon>Neoteleostei</taxon>
        <taxon>Acanthomorphata</taxon>
        <taxon>Eupercaria</taxon>
        <taxon>Perciformes</taxon>
        <taxon>Cottioidei</taxon>
        <taxon>Cottales</taxon>
        <taxon>Liparidae</taxon>
        <taxon>Liparis</taxon>
    </lineage>
</organism>
<name>A0A4Z2E4L9_9TELE</name>
<evidence type="ECO:0000256" key="1">
    <source>
        <dbReference type="SAM" id="MobiDB-lite"/>
    </source>
</evidence>
<accession>A0A4Z2E4L9</accession>
<dbReference type="AlphaFoldDB" id="A0A4Z2E4L9"/>
<proteinExistence type="predicted"/>
<evidence type="ECO:0000313" key="3">
    <source>
        <dbReference type="Proteomes" id="UP000314294"/>
    </source>
</evidence>
<feature type="region of interest" description="Disordered" evidence="1">
    <location>
        <begin position="1"/>
        <end position="75"/>
    </location>
</feature>
<gene>
    <name evidence="2" type="ORF">EYF80_066180</name>
</gene>